<keyword evidence="4 6" id="KW-1133">Transmembrane helix</keyword>
<evidence type="ECO:0000256" key="5">
    <source>
        <dbReference type="ARBA" id="ARBA00023136"/>
    </source>
</evidence>
<evidence type="ECO:0000256" key="1">
    <source>
        <dbReference type="ARBA" id="ARBA00004167"/>
    </source>
</evidence>
<dbReference type="AlphaFoldDB" id="A0A372IST6"/>
<name>A0A372IST6_9BACT</name>
<evidence type="ECO:0000256" key="4">
    <source>
        <dbReference type="ARBA" id="ARBA00022989"/>
    </source>
</evidence>
<evidence type="ECO:0000313" key="7">
    <source>
        <dbReference type="EMBL" id="RFU17948.1"/>
    </source>
</evidence>
<protein>
    <submittedName>
        <fullName evidence="7">LemA family protein</fullName>
    </submittedName>
</protein>
<evidence type="ECO:0000256" key="3">
    <source>
        <dbReference type="ARBA" id="ARBA00022692"/>
    </source>
</evidence>
<dbReference type="Gene3D" id="1.20.1440.20">
    <property type="entry name" value="LemA-like domain"/>
    <property type="match status" value="1"/>
</dbReference>
<sequence length="192" mass="21412">MRRGLWVAIAVVVVVVLAGLLVFGSYVTAKNQMVAKQEAVHEEWSQVDVVLQRRADLIPNLVATVKGYAQHEETVFGDVDKAREALLGAHDPQSKIQANGQLDGALGRLLAISENYPNLKADQNFLALQDQLEGSENRIAVERRRYNETLRDYNTFIRQFPNSIWAGVAGFQPDNAYFQASEGSRQAPQVKF</sequence>
<keyword evidence="3 6" id="KW-0812">Transmembrane</keyword>
<reference evidence="7 8" key="1">
    <citation type="submission" date="2018-08" db="EMBL/GenBank/DDBJ databases">
        <title>Acidipila sp. 4G-K13, an acidobacterium isolated from forest soil.</title>
        <authorList>
            <person name="Gao Z.-H."/>
            <person name="Qiu L.-H."/>
        </authorList>
    </citation>
    <scope>NUCLEOTIDE SEQUENCE [LARGE SCALE GENOMIC DNA]</scope>
    <source>
        <strain evidence="7 8">4G-K13</strain>
    </source>
</reference>
<comment type="caution">
    <text evidence="7">The sequence shown here is derived from an EMBL/GenBank/DDBJ whole genome shotgun (WGS) entry which is preliminary data.</text>
</comment>
<evidence type="ECO:0000256" key="2">
    <source>
        <dbReference type="ARBA" id="ARBA00008854"/>
    </source>
</evidence>
<feature type="transmembrane region" description="Helical" evidence="6">
    <location>
        <begin position="6"/>
        <end position="27"/>
    </location>
</feature>
<dbReference type="GO" id="GO:0016020">
    <property type="term" value="C:membrane"/>
    <property type="evidence" value="ECO:0007669"/>
    <property type="project" value="UniProtKB-SubCell"/>
</dbReference>
<dbReference type="PANTHER" id="PTHR34478">
    <property type="entry name" value="PROTEIN LEMA"/>
    <property type="match status" value="1"/>
</dbReference>
<dbReference type="SUPFAM" id="SSF140478">
    <property type="entry name" value="LemA-like"/>
    <property type="match status" value="1"/>
</dbReference>
<dbReference type="InterPro" id="IPR007156">
    <property type="entry name" value="MamQ_LemA"/>
</dbReference>
<evidence type="ECO:0000313" key="8">
    <source>
        <dbReference type="Proteomes" id="UP000264702"/>
    </source>
</evidence>
<accession>A0A372IST6</accession>
<gene>
    <name evidence="7" type="ORF">D0Y96_04940</name>
</gene>
<comment type="subcellular location">
    <subcellularLocation>
        <location evidence="1">Membrane</location>
        <topology evidence="1">Single-pass membrane protein</topology>
    </subcellularLocation>
</comment>
<keyword evidence="8" id="KW-1185">Reference proteome</keyword>
<organism evidence="7 8">
    <name type="scientific">Paracidobacterium acidisoli</name>
    <dbReference type="NCBI Taxonomy" id="2303751"/>
    <lineage>
        <taxon>Bacteria</taxon>
        <taxon>Pseudomonadati</taxon>
        <taxon>Acidobacteriota</taxon>
        <taxon>Terriglobia</taxon>
        <taxon>Terriglobales</taxon>
        <taxon>Acidobacteriaceae</taxon>
        <taxon>Paracidobacterium</taxon>
    </lineage>
</organism>
<dbReference type="PANTHER" id="PTHR34478:SF2">
    <property type="entry name" value="MEMBRANE PROTEIN"/>
    <property type="match status" value="1"/>
</dbReference>
<comment type="similarity">
    <text evidence="2">Belongs to the LemA family.</text>
</comment>
<dbReference type="InterPro" id="IPR023353">
    <property type="entry name" value="LemA-like_dom_sf"/>
</dbReference>
<evidence type="ECO:0000256" key="6">
    <source>
        <dbReference type="SAM" id="Phobius"/>
    </source>
</evidence>
<keyword evidence="5 6" id="KW-0472">Membrane</keyword>
<dbReference type="Pfam" id="PF04011">
    <property type="entry name" value="LemA"/>
    <property type="match status" value="1"/>
</dbReference>
<dbReference type="Proteomes" id="UP000264702">
    <property type="component" value="Unassembled WGS sequence"/>
</dbReference>
<dbReference type="EMBL" id="QVQT01000002">
    <property type="protein sequence ID" value="RFU17948.1"/>
    <property type="molecule type" value="Genomic_DNA"/>
</dbReference>
<dbReference type="OrthoDB" id="9804152at2"/>
<proteinExistence type="inferred from homology"/>